<organism evidence="1 2">
    <name type="scientific">Acaulospora colombiana</name>
    <dbReference type="NCBI Taxonomy" id="27376"/>
    <lineage>
        <taxon>Eukaryota</taxon>
        <taxon>Fungi</taxon>
        <taxon>Fungi incertae sedis</taxon>
        <taxon>Mucoromycota</taxon>
        <taxon>Glomeromycotina</taxon>
        <taxon>Glomeromycetes</taxon>
        <taxon>Diversisporales</taxon>
        <taxon>Acaulosporaceae</taxon>
        <taxon>Acaulospora</taxon>
    </lineage>
</organism>
<feature type="non-terminal residue" evidence="1">
    <location>
        <position position="86"/>
    </location>
</feature>
<reference evidence="1" key="1">
    <citation type="submission" date="2021-06" db="EMBL/GenBank/DDBJ databases">
        <authorList>
            <person name="Kallberg Y."/>
            <person name="Tangrot J."/>
            <person name="Rosling A."/>
        </authorList>
    </citation>
    <scope>NUCLEOTIDE SEQUENCE</scope>
    <source>
        <strain evidence="1">CL356</strain>
    </source>
</reference>
<dbReference type="Proteomes" id="UP000789525">
    <property type="component" value="Unassembled WGS sequence"/>
</dbReference>
<evidence type="ECO:0000313" key="2">
    <source>
        <dbReference type="Proteomes" id="UP000789525"/>
    </source>
</evidence>
<dbReference type="EMBL" id="CAJVPT010068288">
    <property type="protein sequence ID" value="CAG8776254.1"/>
    <property type="molecule type" value="Genomic_DNA"/>
</dbReference>
<gene>
    <name evidence="1" type="ORF">ACOLOM_LOCUS14102</name>
</gene>
<name>A0ACA9R4R0_9GLOM</name>
<accession>A0ACA9R4R0</accession>
<keyword evidence="2" id="KW-1185">Reference proteome</keyword>
<protein>
    <submittedName>
        <fullName evidence="1">5119_t:CDS:1</fullName>
    </submittedName>
</protein>
<evidence type="ECO:0000313" key="1">
    <source>
        <dbReference type="EMBL" id="CAG8776254.1"/>
    </source>
</evidence>
<sequence>MALVDLAYPKGPSYRGPGHSTTDTSLESGSCSFDPFANATANCASATALLREPYWDKRGIPAGNDKPGTQAIHDSRKEGHCIRLGW</sequence>
<proteinExistence type="predicted"/>
<comment type="caution">
    <text evidence="1">The sequence shown here is derived from an EMBL/GenBank/DDBJ whole genome shotgun (WGS) entry which is preliminary data.</text>
</comment>